<sequence length="35" mass="4078">MHICVCVRQVLQQPCEAEYVQHYSSRPLSEGRAMQ</sequence>
<evidence type="ECO:0000313" key="2">
    <source>
        <dbReference type="Proteomes" id="UP000823388"/>
    </source>
</evidence>
<name>A0A8T0RRT9_PANVG</name>
<dbReference type="EMBL" id="CM029046">
    <property type="protein sequence ID" value="KAG2587253.1"/>
    <property type="molecule type" value="Genomic_DNA"/>
</dbReference>
<keyword evidence="2" id="KW-1185">Reference proteome</keyword>
<comment type="caution">
    <text evidence="1">The sequence shown here is derived from an EMBL/GenBank/DDBJ whole genome shotgun (WGS) entry which is preliminary data.</text>
</comment>
<reference evidence="1" key="1">
    <citation type="submission" date="2020-05" db="EMBL/GenBank/DDBJ databases">
        <title>WGS assembly of Panicum virgatum.</title>
        <authorList>
            <person name="Lovell J.T."/>
            <person name="Jenkins J."/>
            <person name="Shu S."/>
            <person name="Juenger T.E."/>
            <person name="Schmutz J."/>
        </authorList>
    </citation>
    <scope>NUCLEOTIDE SEQUENCE</scope>
    <source>
        <strain evidence="1">AP13</strain>
    </source>
</reference>
<dbReference type="AlphaFoldDB" id="A0A8T0RRT9"/>
<proteinExistence type="predicted"/>
<dbReference type="Proteomes" id="UP000823388">
    <property type="component" value="Chromosome 5N"/>
</dbReference>
<protein>
    <submittedName>
        <fullName evidence="1">Uncharacterized protein</fullName>
    </submittedName>
</protein>
<accession>A0A8T0RRT9</accession>
<evidence type="ECO:0000313" key="1">
    <source>
        <dbReference type="EMBL" id="KAG2587253.1"/>
    </source>
</evidence>
<gene>
    <name evidence="1" type="ORF">PVAP13_5NG128700</name>
</gene>
<organism evidence="1 2">
    <name type="scientific">Panicum virgatum</name>
    <name type="common">Blackwell switchgrass</name>
    <dbReference type="NCBI Taxonomy" id="38727"/>
    <lineage>
        <taxon>Eukaryota</taxon>
        <taxon>Viridiplantae</taxon>
        <taxon>Streptophyta</taxon>
        <taxon>Embryophyta</taxon>
        <taxon>Tracheophyta</taxon>
        <taxon>Spermatophyta</taxon>
        <taxon>Magnoliopsida</taxon>
        <taxon>Liliopsida</taxon>
        <taxon>Poales</taxon>
        <taxon>Poaceae</taxon>
        <taxon>PACMAD clade</taxon>
        <taxon>Panicoideae</taxon>
        <taxon>Panicodae</taxon>
        <taxon>Paniceae</taxon>
        <taxon>Panicinae</taxon>
        <taxon>Panicum</taxon>
        <taxon>Panicum sect. Hiantes</taxon>
    </lineage>
</organism>